<sequence>MFIFRLTGFKRLSDFGSNFLDLRKRIVEFYLFEVKMVLFFEQEF</sequence>
<proteinExistence type="predicted"/>
<protein>
    <submittedName>
        <fullName evidence="1">Uncharacterized protein</fullName>
    </submittedName>
</protein>
<evidence type="ECO:0000313" key="2">
    <source>
        <dbReference type="Proteomes" id="UP000006253"/>
    </source>
</evidence>
<accession>A0A0E2B419</accession>
<evidence type="ECO:0000313" key="1">
    <source>
        <dbReference type="EMBL" id="EKO16014.1"/>
    </source>
</evidence>
<organism evidence="1 2">
    <name type="scientific">Leptospira kirschneri str. H1</name>
    <dbReference type="NCBI Taxonomy" id="1049966"/>
    <lineage>
        <taxon>Bacteria</taxon>
        <taxon>Pseudomonadati</taxon>
        <taxon>Spirochaetota</taxon>
        <taxon>Spirochaetia</taxon>
        <taxon>Leptospirales</taxon>
        <taxon>Leptospiraceae</taxon>
        <taxon>Leptospira</taxon>
    </lineage>
</organism>
<dbReference type="EMBL" id="AHMY02000034">
    <property type="protein sequence ID" value="EKO16014.1"/>
    <property type="molecule type" value="Genomic_DNA"/>
</dbReference>
<name>A0A0E2B419_9LEPT</name>
<dbReference type="Proteomes" id="UP000006253">
    <property type="component" value="Unassembled WGS sequence"/>
</dbReference>
<gene>
    <name evidence="1" type="ORF">LEP1GSC081_3627</name>
</gene>
<dbReference type="AlphaFoldDB" id="A0A0E2B419"/>
<reference evidence="1 2" key="1">
    <citation type="submission" date="2012-10" db="EMBL/GenBank/DDBJ databases">
        <authorList>
            <person name="Harkins D.M."/>
            <person name="Durkin A.S."/>
            <person name="Brinkac L.M."/>
            <person name="Selengut J.D."/>
            <person name="Sanka R."/>
            <person name="DePew J."/>
            <person name="Purushe J."/>
            <person name="Peacock S.J."/>
            <person name="Thaipadungpanit J."/>
            <person name="Wuthiekanun V.W."/>
            <person name="Day N.P."/>
            <person name="Vinetz J.M."/>
            <person name="Sutton G.G."/>
            <person name="Nelson W.C."/>
            <person name="Fouts D.E."/>
        </authorList>
    </citation>
    <scope>NUCLEOTIDE SEQUENCE [LARGE SCALE GENOMIC DNA]</scope>
    <source>
        <strain evidence="1 2">H1</strain>
    </source>
</reference>
<comment type="caution">
    <text evidence="1">The sequence shown here is derived from an EMBL/GenBank/DDBJ whole genome shotgun (WGS) entry which is preliminary data.</text>
</comment>